<feature type="region of interest" description="Disordered" evidence="5">
    <location>
        <begin position="230"/>
        <end position="328"/>
    </location>
</feature>
<dbReference type="InterPro" id="IPR001781">
    <property type="entry name" value="Znf_LIM"/>
</dbReference>
<evidence type="ECO:0000313" key="7">
    <source>
        <dbReference type="Proteomes" id="UP000492821"/>
    </source>
</evidence>
<dbReference type="PANTHER" id="PTHR15551:SF3">
    <property type="entry name" value="LIM AND CALPONIN HOMOLOGY DOMAINS-CONTAINING PROTEIN 1"/>
    <property type="match status" value="1"/>
</dbReference>
<protein>
    <submittedName>
        <fullName evidence="8">LIM zinc-binding domain-containing protein</fullName>
    </submittedName>
</protein>
<evidence type="ECO:0000256" key="4">
    <source>
        <dbReference type="PROSITE-ProRule" id="PRU00125"/>
    </source>
</evidence>
<feature type="region of interest" description="Disordered" evidence="5">
    <location>
        <begin position="728"/>
        <end position="756"/>
    </location>
</feature>
<reference evidence="7" key="1">
    <citation type="journal article" date="2013" name="Genetics">
        <title>The draft genome and transcriptome of Panagrellus redivivus are shaped by the harsh demands of a free-living lifestyle.</title>
        <authorList>
            <person name="Srinivasan J."/>
            <person name="Dillman A.R."/>
            <person name="Macchietto M.G."/>
            <person name="Heikkinen L."/>
            <person name="Lakso M."/>
            <person name="Fracchia K.M."/>
            <person name="Antoshechkin I."/>
            <person name="Mortazavi A."/>
            <person name="Wong G."/>
            <person name="Sternberg P.W."/>
        </authorList>
    </citation>
    <scope>NUCLEOTIDE SEQUENCE [LARGE SCALE GENOMIC DNA]</scope>
    <source>
        <strain evidence="7">MT8872</strain>
    </source>
</reference>
<reference evidence="8" key="2">
    <citation type="submission" date="2020-10" db="UniProtKB">
        <authorList>
            <consortium name="WormBaseParasite"/>
        </authorList>
    </citation>
    <scope>IDENTIFICATION</scope>
</reference>
<dbReference type="AlphaFoldDB" id="A0A7E4ZQT6"/>
<feature type="compositionally biased region" description="Basic residues" evidence="5">
    <location>
        <begin position="747"/>
        <end position="756"/>
    </location>
</feature>
<keyword evidence="2 4" id="KW-0862">Zinc</keyword>
<dbReference type="SMART" id="SM00132">
    <property type="entry name" value="LIM"/>
    <property type="match status" value="1"/>
</dbReference>
<evidence type="ECO:0000259" key="6">
    <source>
        <dbReference type="PROSITE" id="PS50023"/>
    </source>
</evidence>
<feature type="domain" description="LIM zinc-binding" evidence="6">
    <location>
        <begin position="1069"/>
        <end position="1135"/>
    </location>
</feature>
<feature type="region of interest" description="Disordered" evidence="5">
    <location>
        <begin position="18"/>
        <end position="42"/>
    </location>
</feature>
<feature type="compositionally biased region" description="Basic residues" evidence="5">
    <location>
        <begin position="654"/>
        <end position="663"/>
    </location>
</feature>
<keyword evidence="3 4" id="KW-0440">LIM domain</keyword>
<dbReference type="Gene3D" id="2.10.110.10">
    <property type="entry name" value="Cysteine Rich Protein"/>
    <property type="match status" value="1"/>
</dbReference>
<keyword evidence="1 4" id="KW-0479">Metal-binding</keyword>
<feature type="compositionally biased region" description="Basic and acidic residues" evidence="5">
    <location>
        <begin position="683"/>
        <end position="695"/>
    </location>
</feature>
<feature type="compositionally biased region" description="Basic and acidic residues" evidence="5">
    <location>
        <begin position="571"/>
        <end position="584"/>
    </location>
</feature>
<evidence type="ECO:0000256" key="2">
    <source>
        <dbReference type="ARBA" id="ARBA00022833"/>
    </source>
</evidence>
<name>A0A7E4ZQT6_PANRE</name>
<dbReference type="PROSITE" id="PS50023">
    <property type="entry name" value="LIM_DOMAIN_2"/>
    <property type="match status" value="1"/>
</dbReference>
<evidence type="ECO:0000256" key="1">
    <source>
        <dbReference type="ARBA" id="ARBA00022723"/>
    </source>
</evidence>
<dbReference type="GO" id="GO:0046872">
    <property type="term" value="F:metal ion binding"/>
    <property type="evidence" value="ECO:0007669"/>
    <property type="project" value="UniProtKB-KW"/>
</dbReference>
<keyword evidence="7" id="KW-1185">Reference proteome</keyword>
<dbReference type="Proteomes" id="UP000492821">
    <property type="component" value="Unassembled WGS sequence"/>
</dbReference>
<feature type="compositionally biased region" description="Basic and acidic residues" evidence="5">
    <location>
        <begin position="269"/>
        <end position="295"/>
    </location>
</feature>
<proteinExistence type="predicted"/>
<dbReference type="PROSITE" id="PS00478">
    <property type="entry name" value="LIM_DOMAIN_1"/>
    <property type="match status" value="1"/>
</dbReference>
<dbReference type="GO" id="GO:0001725">
    <property type="term" value="C:stress fiber"/>
    <property type="evidence" value="ECO:0007669"/>
    <property type="project" value="TreeGrafter"/>
</dbReference>
<evidence type="ECO:0000313" key="8">
    <source>
        <dbReference type="WBParaSite" id="Pan_g11638.t1"/>
    </source>
</evidence>
<feature type="compositionally biased region" description="Low complexity" evidence="5">
    <location>
        <begin position="19"/>
        <end position="39"/>
    </location>
</feature>
<dbReference type="GO" id="GO:0051496">
    <property type="term" value="P:positive regulation of stress fiber assembly"/>
    <property type="evidence" value="ECO:0007669"/>
    <property type="project" value="TreeGrafter"/>
</dbReference>
<feature type="compositionally biased region" description="Low complexity" evidence="5">
    <location>
        <begin position="639"/>
        <end position="653"/>
    </location>
</feature>
<feature type="compositionally biased region" description="Basic residues" evidence="5">
    <location>
        <begin position="585"/>
        <end position="596"/>
    </location>
</feature>
<evidence type="ECO:0000256" key="3">
    <source>
        <dbReference type="ARBA" id="ARBA00023038"/>
    </source>
</evidence>
<dbReference type="Pfam" id="PF00412">
    <property type="entry name" value="LIM"/>
    <property type="match status" value="1"/>
</dbReference>
<accession>A0A7E4ZQT6</accession>
<feature type="compositionally biased region" description="Basic residues" evidence="5">
    <location>
        <begin position="629"/>
        <end position="638"/>
    </location>
</feature>
<dbReference type="PANTHER" id="PTHR15551">
    <property type="entry name" value="LIM DOMAIN ONLY 7"/>
    <property type="match status" value="1"/>
</dbReference>
<feature type="compositionally biased region" description="Low complexity" evidence="5">
    <location>
        <begin position="667"/>
        <end position="680"/>
    </location>
</feature>
<dbReference type="GO" id="GO:0051893">
    <property type="term" value="P:regulation of focal adhesion assembly"/>
    <property type="evidence" value="ECO:0007669"/>
    <property type="project" value="TreeGrafter"/>
</dbReference>
<dbReference type="CDD" id="cd08368">
    <property type="entry name" value="LIM"/>
    <property type="match status" value="1"/>
</dbReference>
<organism evidence="7 8">
    <name type="scientific">Panagrellus redivivus</name>
    <name type="common">Microworm</name>
    <dbReference type="NCBI Taxonomy" id="6233"/>
    <lineage>
        <taxon>Eukaryota</taxon>
        <taxon>Metazoa</taxon>
        <taxon>Ecdysozoa</taxon>
        <taxon>Nematoda</taxon>
        <taxon>Chromadorea</taxon>
        <taxon>Rhabditida</taxon>
        <taxon>Tylenchina</taxon>
        <taxon>Panagrolaimomorpha</taxon>
        <taxon>Panagrolaimoidea</taxon>
        <taxon>Panagrolaimidae</taxon>
        <taxon>Panagrellus</taxon>
    </lineage>
</organism>
<feature type="region of interest" description="Disordered" evidence="5">
    <location>
        <begin position="561"/>
        <end position="604"/>
    </location>
</feature>
<sequence>MPAVRLWPIPELDEEDLFATDTSSSASARSNSSLTDSSDVYTPEKPRLTFVRRVVAQPMNDYYTKRYPGGTFLTEPSSDPPLSRTNNAPTVTKKTIYQLEKEKLQTKPSVVKPSSHFTLRNYPTPMVSIPANIVHPNSAPDTSVESRAVYLPYGSKPSHELRAKLASVPSFSVPAEGCLAQATPYEYLGSEEATVLKIFIAPSPAAKRQPSVPMVTRRVRPFDKACLQDSQEQVIIASPKPDEASEDSGLENTTPEVSPPGDPQSRTTWRHDSVSSDRSFSSDDKSSDSPIKEEFTEVTMKTRYLSSDKRSSLETSPPISEDEASLRSTLVHGTHVRDTYLHHDKHRAHDLRPTQLERSATANFMCRKDHNEAALCKAIVSQAALEEAKGTFRPAPLRTKSGKYNSVRIEIEANRENHARVAAVKTIHTSQKQTAQASIFKPMCELIEEDLQRRRALYTGAGSISPASSSKSSEFSADNGSLDRMSFGSGHMSDYKVVALDAKPEPGKLTEFVPEVERHKRVHREEPEYVISTVSHSAHFESSPNDTAIVVRNWDLSDEERLVTKSGNNNDDDKASEKSYEPPQHHHRHHHHHNHHHEQEVKFEQPSLPVLGKSADLEFSPDIPTVVLPKKKDRKNRSKSVNSNKSSRSIKSLLSHKSHKSAKSTKSDSSQESFKSAASKAPEPLRSKNPTHSDTDSVPSPEPVTHIKTKHAVESDDEELQVTLNSRATEVEELNDTSSSEGDQRIKTHHHHHHKKIVTSETIIKGDDSDLEETLHYAESKVHIHDDDEKQYANVNNDTLRSSATESTIAESMRHSAADRVTPIERRDTREYHVYSPNREPLFYDTVARYGFDTSGGYHAPKHLYRREIPIYVEEPRHTPKDLPFHMNGPVYSPNNQSEEPYIVAKEDETKISRTTYRFYDRNMQELSRNTMVNEARRVTRSYEDGIDQPIEELESAYYPYAGSADRKWVRNQGYPKPFEPSSKNYVDADSKFRIVPKENSHRPHFTKVQHKKKDTPTPEPTVDEALQVYEDARHPSGAPQHRPDPFSEEALELREKQSKGVLTVSGKLRCAHCGMELGRGSAMIIEALGLFYHINCFRCHVCDKSLGSGTHTTDVRVRDGKLHCEKCYSNEDIGVRLSEI</sequence>
<feature type="region of interest" description="Disordered" evidence="5">
    <location>
        <begin position="626"/>
        <end position="704"/>
    </location>
</feature>
<dbReference type="WBParaSite" id="Pan_g11638.t1">
    <property type="protein sequence ID" value="Pan_g11638.t1"/>
    <property type="gene ID" value="Pan_g11638"/>
</dbReference>
<evidence type="ECO:0000256" key="5">
    <source>
        <dbReference type="SAM" id="MobiDB-lite"/>
    </source>
</evidence>
<dbReference type="GO" id="GO:0032034">
    <property type="term" value="F:myosin II head/neck binding"/>
    <property type="evidence" value="ECO:0007669"/>
    <property type="project" value="TreeGrafter"/>
</dbReference>